<dbReference type="Proteomes" id="UP001291309">
    <property type="component" value="Unassembled WGS sequence"/>
</dbReference>
<organism evidence="1 2">
    <name type="scientific">Hyalangium rubrum</name>
    <dbReference type="NCBI Taxonomy" id="3103134"/>
    <lineage>
        <taxon>Bacteria</taxon>
        <taxon>Pseudomonadati</taxon>
        <taxon>Myxococcota</taxon>
        <taxon>Myxococcia</taxon>
        <taxon>Myxococcales</taxon>
        <taxon>Cystobacterineae</taxon>
        <taxon>Archangiaceae</taxon>
        <taxon>Hyalangium</taxon>
    </lineage>
</organism>
<comment type="caution">
    <text evidence="1">The sequence shown here is derived from an EMBL/GenBank/DDBJ whole genome shotgun (WGS) entry which is preliminary data.</text>
</comment>
<dbReference type="InterPro" id="IPR016084">
    <property type="entry name" value="Haem_Oase-like_multi-hlx"/>
</dbReference>
<dbReference type="EMBL" id="JAXIVS010000029">
    <property type="protein sequence ID" value="MDY7233167.1"/>
    <property type="molecule type" value="Genomic_DNA"/>
</dbReference>
<name>A0ABU5HJ33_9BACT</name>
<evidence type="ECO:0000313" key="2">
    <source>
        <dbReference type="Proteomes" id="UP001291309"/>
    </source>
</evidence>
<sequence length="441" mass="48628">MTAASKSAPVWVHRTRPQTTRMQASPSFDVVVDRLPQEKPALLEPLAAHPAARTAELLAPQGVSPSRGCDVAVVERTSGRTVAFATVLHSQGSTFQEYTRLADAALEKAAFLTRVYVAPDAPNGTLPVLLYAGLRQARGWGLTTVGVLMADDQTPLAPRYGFTPLASVPRMDVAGTGAFRAKAQRLDILLHKTSEEAAAAGQPLDPVFLVTEIRETIETDFLDRVRQAHFFQAVETGTLTREQYTYVLTQLHQFVRYTTRLLGRCVALSNESAMRNHFIHHLTGEINHEVIIERDLEHLGEDSQYVKDAAQPNAATRQFMCTQESAIGFYGDPVLMLAAPLAAEGVSGNLDSPMVEKLQALVGSWGVKEPQKAMRFISSHIEFDGGDDGHWQGNLMMLSHYLRTELQLRRFLSLLHVSVDAVLRQYDSYVGDVALWSARPQ</sequence>
<protein>
    <recommendedName>
        <fullName evidence="3">N-acetyltransferase domain-containing protein</fullName>
    </recommendedName>
</protein>
<dbReference type="Gene3D" id="1.20.910.10">
    <property type="entry name" value="Heme oxygenase-like"/>
    <property type="match status" value="1"/>
</dbReference>
<keyword evidence="2" id="KW-1185">Reference proteome</keyword>
<evidence type="ECO:0000313" key="1">
    <source>
        <dbReference type="EMBL" id="MDY7233167.1"/>
    </source>
</evidence>
<accession>A0ABU5HJ33</accession>
<gene>
    <name evidence="1" type="ORF">SYV04_42665</name>
</gene>
<dbReference type="SUPFAM" id="SSF48613">
    <property type="entry name" value="Heme oxygenase-like"/>
    <property type="match status" value="1"/>
</dbReference>
<reference evidence="1 2" key="1">
    <citation type="submission" date="2023-12" db="EMBL/GenBank/DDBJ databases">
        <title>the genome sequence of Hyalangium sp. s54d21.</title>
        <authorList>
            <person name="Zhang X."/>
        </authorList>
    </citation>
    <scope>NUCLEOTIDE SEQUENCE [LARGE SCALE GENOMIC DNA]</scope>
    <source>
        <strain evidence="2">s54d21</strain>
    </source>
</reference>
<dbReference type="RefSeq" id="WP_321551879.1">
    <property type="nucleotide sequence ID" value="NZ_JAXIVS010000029.1"/>
</dbReference>
<proteinExistence type="predicted"/>
<evidence type="ECO:0008006" key="3">
    <source>
        <dbReference type="Google" id="ProtNLM"/>
    </source>
</evidence>